<evidence type="ECO:0000313" key="2">
    <source>
        <dbReference type="EMBL" id="KAH9380276.1"/>
    </source>
</evidence>
<feature type="region of interest" description="Disordered" evidence="1">
    <location>
        <begin position="29"/>
        <end position="51"/>
    </location>
</feature>
<dbReference type="Gene3D" id="3.40.390.10">
    <property type="entry name" value="Collagenase (Catalytic Domain)"/>
    <property type="match status" value="1"/>
</dbReference>
<gene>
    <name evidence="2" type="ORF">HPB48_022995</name>
</gene>
<dbReference type="EMBL" id="JABSTR010000010">
    <property type="protein sequence ID" value="KAH9380276.1"/>
    <property type="molecule type" value="Genomic_DNA"/>
</dbReference>
<dbReference type="VEuPathDB" id="VectorBase:HLOH_065215"/>
<accession>A0A9J6H0P3</accession>
<dbReference type="GO" id="GO:0004222">
    <property type="term" value="F:metalloendopeptidase activity"/>
    <property type="evidence" value="ECO:0007669"/>
    <property type="project" value="InterPro"/>
</dbReference>
<proteinExistence type="predicted"/>
<keyword evidence="3" id="KW-1185">Reference proteome</keyword>
<comment type="caution">
    <text evidence="2">The sequence shown here is derived from an EMBL/GenBank/DDBJ whole genome shotgun (WGS) entry which is preliminary data.</text>
</comment>
<dbReference type="InterPro" id="IPR024079">
    <property type="entry name" value="MetalloPept_cat_dom_sf"/>
</dbReference>
<dbReference type="GO" id="GO:0006508">
    <property type="term" value="P:proteolysis"/>
    <property type="evidence" value="ECO:0007669"/>
    <property type="project" value="InterPro"/>
</dbReference>
<sequence length="152" mass="16503">MQEGSTHATFYGGPRLLLRRAAGQAFDEGGLTIDPTARSTTRGRRLRGSATAANRSSLALPEIPAIQVAHAAFLQALANESQPAKRLMEGYTEEQVFFIVACFTLCQVERNAEGSYGGDCNRAVKNFAPFAEAFACRDGSSMKPTNRCLYFD</sequence>
<reference evidence="2 3" key="1">
    <citation type="journal article" date="2020" name="Cell">
        <title>Large-Scale Comparative Analyses of Tick Genomes Elucidate Their Genetic Diversity and Vector Capacities.</title>
        <authorList>
            <consortium name="Tick Genome and Microbiome Consortium (TIGMIC)"/>
            <person name="Jia N."/>
            <person name="Wang J."/>
            <person name="Shi W."/>
            <person name="Du L."/>
            <person name="Sun Y."/>
            <person name="Zhan W."/>
            <person name="Jiang J.F."/>
            <person name="Wang Q."/>
            <person name="Zhang B."/>
            <person name="Ji P."/>
            <person name="Bell-Sakyi L."/>
            <person name="Cui X.M."/>
            <person name="Yuan T.T."/>
            <person name="Jiang B.G."/>
            <person name="Yang W.F."/>
            <person name="Lam T.T."/>
            <person name="Chang Q.C."/>
            <person name="Ding S.J."/>
            <person name="Wang X.J."/>
            <person name="Zhu J.G."/>
            <person name="Ruan X.D."/>
            <person name="Zhao L."/>
            <person name="Wei J.T."/>
            <person name="Ye R.Z."/>
            <person name="Que T.C."/>
            <person name="Du C.H."/>
            <person name="Zhou Y.H."/>
            <person name="Cheng J.X."/>
            <person name="Dai P.F."/>
            <person name="Guo W.B."/>
            <person name="Han X.H."/>
            <person name="Huang E.J."/>
            <person name="Li L.F."/>
            <person name="Wei W."/>
            <person name="Gao Y.C."/>
            <person name="Liu J.Z."/>
            <person name="Shao H.Z."/>
            <person name="Wang X."/>
            <person name="Wang C.C."/>
            <person name="Yang T.C."/>
            <person name="Huo Q.B."/>
            <person name="Li W."/>
            <person name="Chen H.Y."/>
            <person name="Chen S.E."/>
            <person name="Zhou L.G."/>
            <person name="Ni X.B."/>
            <person name="Tian J.H."/>
            <person name="Sheng Y."/>
            <person name="Liu T."/>
            <person name="Pan Y.S."/>
            <person name="Xia L.Y."/>
            <person name="Li J."/>
            <person name="Zhao F."/>
            <person name="Cao W.C."/>
        </authorList>
    </citation>
    <scope>NUCLEOTIDE SEQUENCE [LARGE SCALE GENOMIC DNA]</scope>
    <source>
        <strain evidence="2">HaeL-2018</strain>
    </source>
</reference>
<name>A0A9J6H0P3_HAELO</name>
<evidence type="ECO:0000313" key="3">
    <source>
        <dbReference type="Proteomes" id="UP000821853"/>
    </source>
</evidence>
<dbReference type="OrthoDB" id="6477304at2759"/>
<dbReference type="InterPro" id="IPR000718">
    <property type="entry name" value="Peptidase_M13"/>
</dbReference>
<organism evidence="2 3">
    <name type="scientific">Haemaphysalis longicornis</name>
    <name type="common">Bush tick</name>
    <dbReference type="NCBI Taxonomy" id="44386"/>
    <lineage>
        <taxon>Eukaryota</taxon>
        <taxon>Metazoa</taxon>
        <taxon>Ecdysozoa</taxon>
        <taxon>Arthropoda</taxon>
        <taxon>Chelicerata</taxon>
        <taxon>Arachnida</taxon>
        <taxon>Acari</taxon>
        <taxon>Parasitiformes</taxon>
        <taxon>Ixodida</taxon>
        <taxon>Ixodoidea</taxon>
        <taxon>Ixodidae</taxon>
        <taxon>Haemaphysalinae</taxon>
        <taxon>Haemaphysalis</taxon>
    </lineage>
</organism>
<dbReference type="SUPFAM" id="SSF55486">
    <property type="entry name" value="Metalloproteases ('zincins'), catalytic domain"/>
    <property type="match status" value="1"/>
</dbReference>
<protein>
    <submittedName>
        <fullName evidence="2">Uncharacterized protein</fullName>
    </submittedName>
</protein>
<dbReference type="AlphaFoldDB" id="A0A9J6H0P3"/>
<dbReference type="PROSITE" id="PS51885">
    <property type="entry name" value="NEPRILYSIN"/>
    <property type="match status" value="1"/>
</dbReference>
<evidence type="ECO:0000256" key="1">
    <source>
        <dbReference type="SAM" id="MobiDB-lite"/>
    </source>
</evidence>
<dbReference type="Proteomes" id="UP000821853">
    <property type="component" value="Chromosome 8"/>
</dbReference>